<evidence type="ECO:0000313" key="2">
    <source>
        <dbReference type="Proteomes" id="UP000381093"/>
    </source>
</evidence>
<sequence>MRKATRTWPLQASGIGARGLFYWQKQKIAAFGSSLYLDYRSIRSDSSRLIIEGGTWKPRSSLGF</sequence>
<evidence type="ECO:0000313" key="1">
    <source>
        <dbReference type="EMBL" id="VVO00112.1"/>
    </source>
</evidence>
<proteinExistence type="predicted"/>
<organism evidence="1 2">
    <name type="scientific">Pseudomonas fluorescens</name>
    <dbReference type="NCBI Taxonomy" id="294"/>
    <lineage>
        <taxon>Bacteria</taxon>
        <taxon>Pseudomonadati</taxon>
        <taxon>Pseudomonadota</taxon>
        <taxon>Gammaproteobacteria</taxon>
        <taxon>Pseudomonadales</taxon>
        <taxon>Pseudomonadaceae</taxon>
        <taxon>Pseudomonas</taxon>
    </lineage>
</organism>
<name>A0A5E7CXR1_PSEFL</name>
<gene>
    <name evidence="1" type="ORF">PS710_02584</name>
</gene>
<protein>
    <submittedName>
        <fullName evidence="1">Uncharacterized protein</fullName>
    </submittedName>
</protein>
<dbReference type="EMBL" id="CABVHW010000007">
    <property type="protein sequence ID" value="VVO00112.1"/>
    <property type="molecule type" value="Genomic_DNA"/>
</dbReference>
<dbReference type="AlphaFoldDB" id="A0A5E7CXR1"/>
<accession>A0A5E7CXR1</accession>
<dbReference type="Proteomes" id="UP000381093">
    <property type="component" value="Unassembled WGS sequence"/>
</dbReference>
<reference evidence="1 2" key="1">
    <citation type="submission" date="2019-09" db="EMBL/GenBank/DDBJ databases">
        <authorList>
            <person name="Chandra G."/>
            <person name="Truman W A."/>
        </authorList>
    </citation>
    <scope>NUCLEOTIDE SEQUENCE [LARGE SCALE GENOMIC DNA]</scope>
    <source>
        <strain evidence="1">PS710</strain>
    </source>
</reference>